<dbReference type="Pfam" id="PF00534">
    <property type="entry name" value="Glycos_transf_1"/>
    <property type="match status" value="1"/>
</dbReference>
<sequence>MLYDVETSVNVADKHLKTRKVLHVVAGMDPKTGGVCQAIRTIIGGLSELGIESEVASADAPNAAYIADYTFPIHTLGPAGGSWQYSAHLLPWLIDNMGRYDVVIVHGLWLYHSYAARKAMQQLKRSQSASHTLPKLLIMPHGMLDPWFQEAKGRKIKALRNWLYWKVIEDKVVNEADGMLFTCEEELLLARKPFRPYHPSQEINVGYGIASSPTYTSAMTTAFLEKCPELENAPYWLFLSRIDVKKGVDLLVKAYANVWTESQKTGRQIPKLVIAGPGQDTAYGKSIHQLVAETPGLTDAVIFPGMLTGNAKWGAFYNCQAFILPSHQENFGIAVVEALACGKPVLISNQVNIWREIESAGGGLVAPNSVAGTQQLLQQWVDLPTDAKQTMERQARYAFEQHFYIKPAATRMAKAIGA</sequence>
<dbReference type="EMBL" id="JBHULN010000016">
    <property type="protein sequence ID" value="MFD2573290.1"/>
    <property type="molecule type" value="Genomic_DNA"/>
</dbReference>
<dbReference type="InterPro" id="IPR001296">
    <property type="entry name" value="Glyco_trans_1"/>
</dbReference>
<name>A0ABW5M8J0_9BACT</name>
<dbReference type="PANTHER" id="PTHR45947">
    <property type="entry name" value="SULFOQUINOVOSYL TRANSFERASE SQD2"/>
    <property type="match status" value="1"/>
</dbReference>
<keyword evidence="3" id="KW-0808">Transferase</keyword>
<dbReference type="Gene3D" id="3.40.50.2000">
    <property type="entry name" value="Glycogen Phosphorylase B"/>
    <property type="match status" value="2"/>
</dbReference>
<protein>
    <submittedName>
        <fullName evidence="3">Glycosyltransferase</fullName>
        <ecNumber evidence="3">2.4.-.-</ecNumber>
    </submittedName>
</protein>
<keyword evidence="4" id="KW-1185">Reference proteome</keyword>
<evidence type="ECO:0000313" key="4">
    <source>
        <dbReference type="Proteomes" id="UP001597469"/>
    </source>
</evidence>
<dbReference type="GO" id="GO:0016757">
    <property type="term" value="F:glycosyltransferase activity"/>
    <property type="evidence" value="ECO:0007669"/>
    <property type="project" value="UniProtKB-KW"/>
</dbReference>
<keyword evidence="3" id="KW-0328">Glycosyltransferase</keyword>
<reference evidence="4" key="1">
    <citation type="journal article" date="2019" name="Int. J. Syst. Evol. Microbiol.">
        <title>The Global Catalogue of Microorganisms (GCM) 10K type strain sequencing project: providing services to taxonomists for standard genome sequencing and annotation.</title>
        <authorList>
            <consortium name="The Broad Institute Genomics Platform"/>
            <consortium name="The Broad Institute Genome Sequencing Center for Infectious Disease"/>
            <person name="Wu L."/>
            <person name="Ma J."/>
        </authorList>
    </citation>
    <scope>NUCLEOTIDE SEQUENCE [LARGE SCALE GENOMIC DNA]</scope>
    <source>
        <strain evidence="4">KCTC 42805</strain>
    </source>
</reference>
<dbReference type="Proteomes" id="UP001597469">
    <property type="component" value="Unassembled WGS sequence"/>
</dbReference>
<dbReference type="PANTHER" id="PTHR45947:SF3">
    <property type="entry name" value="SULFOQUINOVOSYL TRANSFERASE SQD2"/>
    <property type="match status" value="1"/>
</dbReference>
<proteinExistence type="predicted"/>
<evidence type="ECO:0000259" key="2">
    <source>
        <dbReference type="Pfam" id="PF13579"/>
    </source>
</evidence>
<evidence type="ECO:0000313" key="3">
    <source>
        <dbReference type="EMBL" id="MFD2573290.1"/>
    </source>
</evidence>
<dbReference type="SUPFAM" id="SSF53756">
    <property type="entry name" value="UDP-Glycosyltransferase/glycogen phosphorylase"/>
    <property type="match status" value="1"/>
</dbReference>
<dbReference type="InterPro" id="IPR028098">
    <property type="entry name" value="Glyco_trans_4-like_N"/>
</dbReference>
<dbReference type="InterPro" id="IPR050194">
    <property type="entry name" value="Glycosyltransferase_grp1"/>
</dbReference>
<organism evidence="3 4">
    <name type="scientific">Spirosoma soli</name>
    <dbReference type="NCBI Taxonomy" id="1770529"/>
    <lineage>
        <taxon>Bacteria</taxon>
        <taxon>Pseudomonadati</taxon>
        <taxon>Bacteroidota</taxon>
        <taxon>Cytophagia</taxon>
        <taxon>Cytophagales</taxon>
        <taxon>Cytophagaceae</taxon>
        <taxon>Spirosoma</taxon>
    </lineage>
</organism>
<evidence type="ECO:0000259" key="1">
    <source>
        <dbReference type="Pfam" id="PF00534"/>
    </source>
</evidence>
<gene>
    <name evidence="3" type="ORF">ACFSUS_21795</name>
</gene>
<feature type="domain" description="Glycosyltransferase subfamily 4-like N-terminal" evidence="2">
    <location>
        <begin position="33"/>
        <end position="191"/>
    </location>
</feature>
<accession>A0ABW5M8J0</accession>
<dbReference type="Pfam" id="PF13579">
    <property type="entry name" value="Glyco_trans_4_4"/>
    <property type="match status" value="1"/>
</dbReference>
<dbReference type="EC" id="2.4.-.-" evidence="3"/>
<comment type="caution">
    <text evidence="3">The sequence shown here is derived from an EMBL/GenBank/DDBJ whole genome shotgun (WGS) entry which is preliminary data.</text>
</comment>
<feature type="domain" description="Glycosyl transferase family 1" evidence="1">
    <location>
        <begin position="229"/>
        <end position="394"/>
    </location>
</feature>